<keyword evidence="4 7" id="KW-0812">Transmembrane</keyword>
<gene>
    <name evidence="9" type="ORF">DHW61_04925</name>
</gene>
<dbReference type="PROSITE" id="PS50928">
    <property type="entry name" value="ABC_TM1"/>
    <property type="match status" value="1"/>
</dbReference>
<protein>
    <submittedName>
        <fullName evidence="9">Sugar ABC transporter permease</fullName>
    </submittedName>
</protein>
<comment type="caution">
    <text evidence="9">The sequence shown here is derived from an EMBL/GenBank/DDBJ whole genome shotgun (WGS) entry which is preliminary data.</text>
</comment>
<dbReference type="EMBL" id="DPVV01000170">
    <property type="protein sequence ID" value="HCL01749.1"/>
    <property type="molecule type" value="Genomic_DNA"/>
</dbReference>
<keyword evidence="3" id="KW-1003">Cell membrane</keyword>
<evidence type="ECO:0000256" key="2">
    <source>
        <dbReference type="ARBA" id="ARBA00022448"/>
    </source>
</evidence>
<sequence>MPFYMMMAPGLLLISVLFYLPMPGVMLAFKNYNPNDGIFGSEWVNPLFKNFEFFFKSDTARTVTMNTLFYNLLQAVLVTVCSVALAVLLTDVKNKYVSAIYKGAILLPTFLSWIVIQYIVFSLLSVDRGIVNRILIEMGGKPIAWYSEPRYWRFILPFAYLWKNVGYYSVLYVAAIAGINPDYYEAAQIDGASKLQRVKNITLPLIKPTVIVLSLLWVGKLFNGGLGDWNAYYTLPHDAGVLYKATDVIDTYVFRSLKKLNDYGMTSAVGLYQSTVGFVLVFISNAIIKKIDPDGALF</sequence>
<evidence type="ECO:0000313" key="10">
    <source>
        <dbReference type="Proteomes" id="UP000262969"/>
    </source>
</evidence>
<evidence type="ECO:0000313" key="9">
    <source>
        <dbReference type="EMBL" id="HCL01749.1"/>
    </source>
</evidence>
<keyword evidence="2 7" id="KW-0813">Transport</keyword>
<proteinExistence type="inferred from homology"/>
<dbReference type="PANTHER" id="PTHR30193">
    <property type="entry name" value="ABC TRANSPORTER PERMEASE PROTEIN"/>
    <property type="match status" value="1"/>
</dbReference>
<evidence type="ECO:0000256" key="1">
    <source>
        <dbReference type="ARBA" id="ARBA00004651"/>
    </source>
</evidence>
<feature type="transmembrane region" description="Helical" evidence="7">
    <location>
        <begin position="165"/>
        <end position="184"/>
    </location>
</feature>
<dbReference type="CDD" id="cd06261">
    <property type="entry name" value="TM_PBP2"/>
    <property type="match status" value="1"/>
</dbReference>
<keyword evidence="6 7" id="KW-0472">Membrane</keyword>
<evidence type="ECO:0000256" key="5">
    <source>
        <dbReference type="ARBA" id="ARBA00022989"/>
    </source>
</evidence>
<evidence type="ECO:0000256" key="6">
    <source>
        <dbReference type="ARBA" id="ARBA00023136"/>
    </source>
</evidence>
<dbReference type="Proteomes" id="UP000262969">
    <property type="component" value="Unassembled WGS sequence"/>
</dbReference>
<dbReference type="GO" id="GO:0055085">
    <property type="term" value="P:transmembrane transport"/>
    <property type="evidence" value="ECO:0007669"/>
    <property type="project" value="InterPro"/>
</dbReference>
<accession>A0A3D2X3M3</accession>
<keyword evidence="5 7" id="KW-1133">Transmembrane helix</keyword>
<evidence type="ECO:0000256" key="4">
    <source>
        <dbReference type="ARBA" id="ARBA00022692"/>
    </source>
</evidence>
<feature type="transmembrane region" description="Helical" evidence="7">
    <location>
        <begin position="269"/>
        <end position="288"/>
    </location>
</feature>
<organism evidence="9 10">
    <name type="scientific">Lachnoclostridium phytofermentans</name>
    <dbReference type="NCBI Taxonomy" id="66219"/>
    <lineage>
        <taxon>Bacteria</taxon>
        <taxon>Bacillati</taxon>
        <taxon>Bacillota</taxon>
        <taxon>Clostridia</taxon>
        <taxon>Lachnospirales</taxon>
        <taxon>Lachnospiraceae</taxon>
    </lineage>
</organism>
<feature type="domain" description="ABC transmembrane type-1" evidence="8">
    <location>
        <begin position="64"/>
        <end position="284"/>
    </location>
</feature>
<dbReference type="InterPro" id="IPR035906">
    <property type="entry name" value="MetI-like_sf"/>
</dbReference>
<evidence type="ECO:0000256" key="3">
    <source>
        <dbReference type="ARBA" id="ARBA00022475"/>
    </source>
</evidence>
<name>A0A3D2X3M3_9FIRM</name>
<dbReference type="PANTHER" id="PTHR30193:SF44">
    <property type="entry name" value="LACTOSE TRANSPORT SYSTEM PERMEASE PROTEIN LACF"/>
    <property type="match status" value="1"/>
</dbReference>
<dbReference type="GO" id="GO:0005886">
    <property type="term" value="C:plasma membrane"/>
    <property type="evidence" value="ECO:0007669"/>
    <property type="project" value="UniProtKB-SubCell"/>
</dbReference>
<dbReference type="Pfam" id="PF00528">
    <property type="entry name" value="BPD_transp_1"/>
    <property type="match status" value="1"/>
</dbReference>
<dbReference type="AlphaFoldDB" id="A0A3D2X3M3"/>
<comment type="similarity">
    <text evidence="7">Belongs to the binding-protein-dependent transport system permease family.</text>
</comment>
<dbReference type="Gene3D" id="1.10.3720.10">
    <property type="entry name" value="MetI-like"/>
    <property type="match status" value="1"/>
</dbReference>
<evidence type="ECO:0000256" key="7">
    <source>
        <dbReference type="RuleBase" id="RU363032"/>
    </source>
</evidence>
<dbReference type="InterPro" id="IPR051393">
    <property type="entry name" value="ABC_transporter_permease"/>
</dbReference>
<feature type="transmembrane region" description="Helical" evidence="7">
    <location>
        <begin position="68"/>
        <end position="92"/>
    </location>
</feature>
<feature type="transmembrane region" description="Helical" evidence="7">
    <location>
        <begin position="104"/>
        <end position="124"/>
    </location>
</feature>
<comment type="subcellular location">
    <subcellularLocation>
        <location evidence="1 7">Cell membrane</location>
        <topology evidence="1 7">Multi-pass membrane protein</topology>
    </subcellularLocation>
</comment>
<dbReference type="InterPro" id="IPR000515">
    <property type="entry name" value="MetI-like"/>
</dbReference>
<reference evidence="9 10" key="1">
    <citation type="journal article" date="2018" name="Nat. Biotechnol.">
        <title>A standardized bacterial taxonomy based on genome phylogeny substantially revises the tree of life.</title>
        <authorList>
            <person name="Parks D.H."/>
            <person name="Chuvochina M."/>
            <person name="Waite D.W."/>
            <person name="Rinke C."/>
            <person name="Skarshewski A."/>
            <person name="Chaumeil P.A."/>
            <person name="Hugenholtz P."/>
        </authorList>
    </citation>
    <scope>NUCLEOTIDE SEQUENCE [LARGE SCALE GENOMIC DNA]</scope>
    <source>
        <strain evidence="9">UBA11728</strain>
    </source>
</reference>
<evidence type="ECO:0000259" key="8">
    <source>
        <dbReference type="PROSITE" id="PS50928"/>
    </source>
</evidence>
<dbReference type="SUPFAM" id="SSF161098">
    <property type="entry name" value="MetI-like"/>
    <property type="match status" value="1"/>
</dbReference>